<dbReference type="GO" id="GO:0005886">
    <property type="term" value="C:plasma membrane"/>
    <property type="evidence" value="ECO:0007669"/>
    <property type="project" value="TreeGrafter"/>
</dbReference>
<evidence type="ECO:0000256" key="4">
    <source>
        <dbReference type="ARBA" id="ARBA00022989"/>
    </source>
</evidence>
<feature type="region of interest" description="Disordered" evidence="9">
    <location>
        <begin position="480"/>
        <end position="574"/>
    </location>
</feature>
<gene>
    <name evidence="12" type="ORF">QBC33DRAFT_524925</name>
</gene>
<dbReference type="GO" id="GO:0030322">
    <property type="term" value="P:stabilization of membrane potential"/>
    <property type="evidence" value="ECO:0007669"/>
    <property type="project" value="TreeGrafter"/>
</dbReference>
<keyword evidence="4 10" id="KW-1133">Transmembrane helix</keyword>
<dbReference type="PANTHER" id="PTHR11003">
    <property type="entry name" value="POTASSIUM CHANNEL, SUBFAMILY K"/>
    <property type="match status" value="1"/>
</dbReference>
<dbReference type="PANTHER" id="PTHR11003:SF301">
    <property type="entry name" value="POTASSIUM CHANNEL PROTEIN"/>
    <property type="match status" value="1"/>
</dbReference>
<evidence type="ECO:0000313" key="13">
    <source>
        <dbReference type="Proteomes" id="UP001244011"/>
    </source>
</evidence>
<evidence type="ECO:0000256" key="9">
    <source>
        <dbReference type="SAM" id="MobiDB-lite"/>
    </source>
</evidence>
<feature type="transmembrane region" description="Helical" evidence="10">
    <location>
        <begin position="221"/>
        <end position="238"/>
    </location>
</feature>
<dbReference type="GO" id="GO:0022841">
    <property type="term" value="F:potassium ion leak channel activity"/>
    <property type="evidence" value="ECO:0007669"/>
    <property type="project" value="TreeGrafter"/>
</dbReference>
<dbReference type="GO" id="GO:0015271">
    <property type="term" value="F:outward rectifier potassium channel activity"/>
    <property type="evidence" value="ECO:0007669"/>
    <property type="project" value="TreeGrafter"/>
</dbReference>
<reference evidence="12" key="1">
    <citation type="submission" date="2023-06" db="EMBL/GenBank/DDBJ databases">
        <title>Genome-scale phylogeny and comparative genomics of the fungal order Sordariales.</title>
        <authorList>
            <consortium name="Lawrence Berkeley National Laboratory"/>
            <person name="Hensen N."/>
            <person name="Bonometti L."/>
            <person name="Westerberg I."/>
            <person name="Brannstrom I.O."/>
            <person name="Guillou S."/>
            <person name="Cros-Aarteil S."/>
            <person name="Calhoun S."/>
            <person name="Haridas S."/>
            <person name="Kuo A."/>
            <person name="Mondo S."/>
            <person name="Pangilinan J."/>
            <person name="Riley R."/>
            <person name="Labutti K."/>
            <person name="Andreopoulos B."/>
            <person name="Lipzen A."/>
            <person name="Chen C."/>
            <person name="Yanf M."/>
            <person name="Daum C."/>
            <person name="Ng V."/>
            <person name="Clum A."/>
            <person name="Steindorff A."/>
            <person name="Ohm R."/>
            <person name="Martin F."/>
            <person name="Silar P."/>
            <person name="Natvig D."/>
            <person name="Lalanne C."/>
            <person name="Gautier V."/>
            <person name="Ament-Velasquez S.L."/>
            <person name="Kruys A."/>
            <person name="Hutchinson M.I."/>
            <person name="Powell A.J."/>
            <person name="Barry K."/>
            <person name="Miller A.N."/>
            <person name="Grigoriev I.V."/>
            <person name="Debuchy R."/>
            <person name="Gladieux P."/>
            <person name="Thoren M.H."/>
            <person name="Johannesson H."/>
        </authorList>
    </citation>
    <scope>NUCLEOTIDE SEQUENCE</scope>
    <source>
        <strain evidence="12">8032-3</strain>
    </source>
</reference>
<sequence length="731" mass="82363">MSDAGGGRARTMDSEDDPAEVEPSWIWFASSAFPMICGTLGPVANAFSICALARPWRQFIAPGEDIQDAQNVPDPTWLIAINAIQLAIAIVANLFLLLNMAKRIRFAIAQPVTIIGWYTSSLCLIALEISAACHLQLQPANVHVWSQGFYYGIYAAVLYFLVASLMTVTFLGAQFGYYVKDFSLTASQRTLMLQTIMFLMYLLIGALVFSTVEDWNYLDALYFADVTLFTIGFGDYVCKTILGRCLLFPYALIGVISLGLVIGSIRSLMLDKGKTRLGARIMDKKRRRKLRRMTQRGKDEVLEPIRDSTVERTRSAGTSGLTEFERRREEFKLMRRIQHQAARRRRWLALAVSTGVWLVLWLVGAEIFLICERKYQDWTYFDAFYLCFVSLLTIGYGDVTPISNAGKSFFVFWSLLALPTMTVLISNAGDTVVKGVRDVTDKLGSITILPGERGFKKDLKSVIKMLSCGAIFEEDVEELPPGFLGNAQPSDTNMDETSEEEGVTEREQGHTEPDVEKGDRRKAEDEAAESSMSANRTSKSGERSRAKSRQPPSRSGASTQLSRQRSLPVTRQGLAKIPTRNAEYHLVLIEEIAQLTQDLKHDPPRRYTYYEWVRYLKLIGEDEASAETHLKWGLSDRGKSRSHNNDEQANGSADAHTNKSSDWEMKTQDDGKPKWSWVGDGSPLMCSQDETEWILEKLTQKLTDELKEEATAGESRPTRRRRSRGKERREP</sequence>
<dbReference type="FunFam" id="1.10.287.70:FF:000182">
    <property type="entry name" value="Outward-rectifier potassium channel TOK1"/>
    <property type="match status" value="1"/>
</dbReference>
<evidence type="ECO:0000313" key="12">
    <source>
        <dbReference type="EMBL" id="KAK1771818.1"/>
    </source>
</evidence>
<feature type="domain" description="Potassium channel" evidence="11">
    <location>
        <begin position="196"/>
        <end position="269"/>
    </location>
</feature>
<comment type="subcellular location">
    <subcellularLocation>
        <location evidence="1">Membrane</location>
        <topology evidence="1">Multi-pass membrane protein</topology>
    </subcellularLocation>
</comment>
<evidence type="ECO:0000256" key="7">
    <source>
        <dbReference type="ARBA" id="ARBA00023303"/>
    </source>
</evidence>
<keyword evidence="6 10" id="KW-0472">Membrane</keyword>
<feature type="region of interest" description="Disordered" evidence="9">
    <location>
        <begin position="635"/>
        <end position="679"/>
    </location>
</feature>
<dbReference type="AlphaFoldDB" id="A0AAJ0C7Y2"/>
<feature type="compositionally biased region" description="Polar residues" evidence="9">
    <location>
        <begin position="550"/>
        <end position="569"/>
    </location>
</feature>
<proteinExistence type="inferred from homology"/>
<feature type="transmembrane region" description="Helical" evidence="10">
    <location>
        <begin position="149"/>
        <end position="179"/>
    </location>
</feature>
<comment type="caution">
    <text evidence="12">The sequence shown here is derived from an EMBL/GenBank/DDBJ whole genome shotgun (WGS) entry which is preliminary data.</text>
</comment>
<feature type="compositionally biased region" description="Acidic residues" evidence="9">
    <location>
        <begin position="493"/>
        <end position="502"/>
    </location>
</feature>
<feature type="transmembrane region" description="Helical" evidence="10">
    <location>
        <begin position="191"/>
        <end position="209"/>
    </location>
</feature>
<protein>
    <submittedName>
        <fullName evidence="12">Potassium channel protein</fullName>
    </submittedName>
</protein>
<feature type="compositionally biased region" description="Basic and acidic residues" evidence="9">
    <location>
        <begin position="503"/>
        <end position="525"/>
    </location>
</feature>
<evidence type="ECO:0000256" key="10">
    <source>
        <dbReference type="SAM" id="Phobius"/>
    </source>
</evidence>
<feature type="transmembrane region" description="Helical" evidence="10">
    <location>
        <begin position="112"/>
        <end position="137"/>
    </location>
</feature>
<keyword evidence="7 8" id="KW-0407">Ion channel</keyword>
<evidence type="ECO:0000256" key="5">
    <source>
        <dbReference type="ARBA" id="ARBA00023065"/>
    </source>
</evidence>
<dbReference type="InterPro" id="IPR013099">
    <property type="entry name" value="K_chnl_dom"/>
</dbReference>
<feature type="transmembrane region" description="Helical" evidence="10">
    <location>
        <begin position="245"/>
        <end position="265"/>
    </location>
</feature>
<evidence type="ECO:0000256" key="1">
    <source>
        <dbReference type="ARBA" id="ARBA00004141"/>
    </source>
</evidence>
<accession>A0AAJ0C7Y2</accession>
<keyword evidence="3 8" id="KW-0812">Transmembrane</keyword>
<organism evidence="12 13">
    <name type="scientific">Phialemonium atrogriseum</name>
    <dbReference type="NCBI Taxonomy" id="1093897"/>
    <lineage>
        <taxon>Eukaryota</taxon>
        <taxon>Fungi</taxon>
        <taxon>Dikarya</taxon>
        <taxon>Ascomycota</taxon>
        <taxon>Pezizomycotina</taxon>
        <taxon>Sordariomycetes</taxon>
        <taxon>Sordariomycetidae</taxon>
        <taxon>Cephalothecales</taxon>
        <taxon>Cephalothecaceae</taxon>
        <taxon>Phialemonium</taxon>
    </lineage>
</organism>
<keyword evidence="13" id="KW-1185">Reference proteome</keyword>
<feature type="transmembrane region" description="Helical" evidence="10">
    <location>
        <begin position="409"/>
        <end position="428"/>
    </location>
</feature>
<feature type="compositionally biased region" description="Basic residues" evidence="9">
    <location>
        <begin position="718"/>
        <end position="731"/>
    </location>
</feature>
<feature type="region of interest" description="Disordered" evidence="9">
    <location>
        <begin position="704"/>
        <end position="731"/>
    </location>
</feature>
<evidence type="ECO:0000256" key="2">
    <source>
        <dbReference type="ARBA" id="ARBA00022448"/>
    </source>
</evidence>
<evidence type="ECO:0000256" key="8">
    <source>
        <dbReference type="RuleBase" id="RU003857"/>
    </source>
</evidence>
<comment type="similarity">
    <text evidence="8">Belongs to the two pore domain potassium channel (TC 1.A.1.8) family.</text>
</comment>
<dbReference type="EMBL" id="MU838998">
    <property type="protein sequence ID" value="KAK1771818.1"/>
    <property type="molecule type" value="Genomic_DNA"/>
</dbReference>
<evidence type="ECO:0000256" key="6">
    <source>
        <dbReference type="ARBA" id="ARBA00023136"/>
    </source>
</evidence>
<dbReference type="Gene3D" id="1.10.287.70">
    <property type="match status" value="2"/>
</dbReference>
<feature type="domain" description="Potassium channel" evidence="11">
    <location>
        <begin position="357"/>
        <end position="433"/>
    </location>
</feature>
<feature type="transmembrane region" description="Helical" evidence="10">
    <location>
        <begin position="378"/>
        <end position="397"/>
    </location>
</feature>
<dbReference type="GeneID" id="85309945"/>
<dbReference type="PRINTS" id="PR01333">
    <property type="entry name" value="2POREKCHANEL"/>
</dbReference>
<dbReference type="Proteomes" id="UP001244011">
    <property type="component" value="Unassembled WGS sequence"/>
</dbReference>
<dbReference type="SUPFAM" id="SSF81324">
    <property type="entry name" value="Voltage-gated potassium channels"/>
    <property type="match status" value="2"/>
</dbReference>
<feature type="compositionally biased region" description="Basic and acidic residues" evidence="9">
    <location>
        <begin position="656"/>
        <end position="673"/>
    </location>
</feature>
<name>A0AAJ0C7Y2_9PEZI</name>
<dbReference type="RefSeq" id="XP_060288031.1">
    <property type="nucleotide sequence ID" value="XM_060426758.1"/>
</dbReference>
<dbReference type="Pfam" id="PF07885">
    <property type="entry name" value="Ion_trans_2"/>
    <property type="match status" value="2"/>
</dbReference>
<dbReference type="InterPro" id="IPR003280">
    <property type="entry name" value="2pore_dom_K_chnl"/>
</dbReference>
<feature type="transmembrane region" description="Helical" evidence="10">
    <location>
        <begin position="77"/>
        <end position="100"/>
    </location>
</feature>
<feature type="compositionally biased region" description="Basic and acidic residues" evidence="9">
    <location>
        <begin position="635"/>
        <end position="646"/>
    </location>
</feature>
<keyword evidence="2 8" id="KW-0813">Transport</keyword>
<evidence type="ECO:0000256" key="3">
    <source>
        <dbReference type="ARBA" id="ARBA00022692"/>
    </source>
</evidence>
<evidence type="ECO:0000259" key="11">
    <source>
        <dbReference type="Pfam" id="PF07885"/>
    </source>
</evidence>
<feature type="transmembrane region" description="Helical" evidence="10">
    <location>
        <begin position="347"/>
        <end position="371"/>
    </location>
</feature>
<keyword evidence="5 8" id="KW-0406">Ion transport</keyword>